<sequence>MASMIGAPLQIDDATSNQSKLSKARAELYQISKDERYHTELTIDYVATLDSTFAFENGASKFKDHVVVHETMSQENDVSVDVDNNACDK</sequence>
<organism evidence="1">
    <name type="scientific">Sesamum latifolium</name>
    <dbReference type="NCBI Taxonomy" id="2727402"/>
    <lineage>
        <taxon>Eukaryota</taxon>
        <taxon>Viridiplantae</taxon>
        <taxon>Streptophyta</taxon>
        <taxon>Embryophyta</taxon>
        <taxon>Tracheophyta</taxon>
        <taxon>Spermatophyta</taxon>
        <taxon>Magnoliopsida</taxon>
        <taxon>eudicotyledons</taxon>
        <taxon>Gunneridae</taxon>
        <taxon>Pentapetalae</taxon>
        <taxon>asterids</taxon>
        <taxon>lamiids</taxon>
        <taxon>Lamiales</taxon>
        <taxon>Pedaliaceae</taxon>
        <taxon>Sesamum</taxon>
    </lineage>
</organism>
<dbReference type="EMBL" id="JACGWN010000004">
    <property type="protein sequence ID" value="KAL0451730.1"/>
    <property type="molecule type" value="Genomic_DNA"/>
</dbReference>
<comment type="caution">
    <text evidence="1">The sequence shown here is derived from an EMBL/GenBank/DDBJ whole genome shotgun (WGS) entry which is preliminary data.</text>
</comment>
<proteinExistence type="predicted"/>
<dbReference type="AlphaFoldDB" id="A0AAW2XDN4"/>
<name>A0AAW2XDN4_9LAMI</name>
<protein>
    <submittedName>
        <fullName evidence="1">Uncharacterized protein</fullName>
    </submittedName>
</protein>
<accession>A0AAW2XDN4</accession>
<evidence type="ECO:0000313" key="1">
    <source>
        <dbReference type="EMBL" id="KAL0451730.1"/>
    </source>
</evidence>
<reference evidence="1" key="1">
    <citation type="submission" date="2020-06" db="EMBL/GenBank/DDBJ databases">
        <authorList>
            <person name="Li T."/>
            <person name="Hu X."/>
            <person name="Zhang T."/>
            <person name="Song X."/>
            <person name="Zhang H."/>
            <person name="Dai N."/>
            <person name="Sheng W."/>
            <person name="Hou X."/>
            <person name="Wei L."/>
        </authorList>
    </citation>
    <scope>NUCLEOTIDE SEQUENCE</scope>
    <source>
        <strain evidence="1">KEN1</strain>
        <tissue evidence="1">Leaf</tissue>
    </source>
</reference>
<gene>
    <name evidence="1" type="ORF">Slati_1151100</name>
</gene>
<reference evidence="1" key="2">
    <citation type="journal article" date="2024" name="Plant">
        <title>Genomic evolution and insights into agronomic trait innovations of Sesamum species.</title>
        <authorList>
            <person name="Miao H."/>
            <person name="Wang L."/>
            <person name="Qu L."/>
            <person name="Liu H."/>
            <person name="Sun Y."/>
            <person name="Le M."/>
            <person name="Wang Q."/>
            <person name="Wei S."/>
            <person name="Zheng Y."/>
            <person name="Lin W."/>
            <person name="Duan Y."/>
            <person name="Cao H."/>
            <person name="Xiong S."/>
            <person name="Wang X."/>
            <person name="Wei L."/>
            <person name="Li C."/>
            <person name="Ma Q."/>
            <person name="Ju M."/>
            <person name="Zhao R."/>
            <person name="Li G."/>
            <person name="Mu C."/>
            <person name="Tian Q."/>
            <person name="Mei H."/>
            <person name="Zhang T."/>
            <person name="Gao T."/>
            <person name="Zhang H."/>
        </authorList>
    </citation>
    <scope>NUCLEOTIDE SEQUENCE</scope>
    <source>
        <strain evidence="1">KEN1</strain>
    </source>
</reference>